<dbReference type="AlphaFoldDB" id="A0A6G0YF66"/>
<name>A0A6G0YF66_APHCR</name>
<keyword evidence="1" id="KW-0472">Membrane</keyword>
<reference evidence="3 4" key="1">
    <citation type="submission" date="2019-08" db="EMBL/GenBank/DDBJ databases">
        <title>Whole genome of Aphis craccivora.</title>
        <authorList>
            <person name="Voronova N.V."/>
            <person name="Shulinski R.S."/>
            <person name="Bandarenka Y.V."/>
            <person name="Zhorov D.G."/>
            <person name="Warner D."/>
        </authorList>
    </citation>
    <scope>NUCLEOTIDE SEQUENCE [LARGE SCALE GENOMIC DNA]</scope>
    <source>
        <strain evidence="3">180601</strain>
        <tissue evidence="3">Whole Body</tissue>
    </source>
</reference>
<accession>A0A6G0YF66</accession>
<proteinExistence type="predicted"/>
<keyword evidence="1" id="KW-1133">Transmembrane helix</keyword>
<feature type="chain" id="PRO_5026142315" evidence="2">
    <location>
        <begin position="21"/>
        <end position="229"/>
    </location>
</feature>
<evidence type="ECO:0000256" key="2">
    <source>
        <dbReference type="SAM" id="SignalP"/>
    </source>
</evidence>
<evidence type="ECO:0000313" key="4">
    <source>
        <dbReference type="Proteomes" id="UP000478052"/>
    </source>
</evidence>
<dbReference type="Proteomes" id="UP000478052">
    <property type="component" value="Unassembled WGS sequence"/>
</dbReference>
<evidence type="ECO:0000256" key="1">
    <source>
        <dbReference type="SAM" id="Phobius"/>
    </source>
</evidence>
<feature type="transmembrane region" description="Helical" evidence="1">
    <location>
        <begin position="88"/>
        <end position="109"/>
    </location>
</feature>
<keyword evidence="2" id="KW-0732">Signal</keyword>
<gene>
    <name evidence="3" type="ORF">FWK35_00007385</name>
</gene>
<comment type="caution">
    <text evidence="3">The sequence shown here is derived from an EMBL/GenBank/DDBJ whole genome shotgun (WGS) entry which is preliminary data.</text>
</comment>
<feature type="signal peptide" evidence="2">
    <location>
        <begin position="1"/>
        <end position="20"/>
    </location>
</feature>
<protein>
    <submittedName>
        <fullName evidence="3">Uncharacterized protein</fullName>
    </submittedName>
</protein>
<keyword evidence="4" id="KW-1185">Reference proteome</keyword>
<dbReference type="EMBL" id="VUJU01004371">
    <property type="protein sequence ID" value="KAF0754586.1"/>
    <property type="molecule type" value="Genomic_DNA"/>
</dbReference>
<sequence length="229" mass="25659">MKSSNGVFMLEMAILAYVSAVSLPKIPVFITSMAFRIARASAENIEQSLGSLKVSIIAIPTPLHDFEASAVSSFRLRLELSHLKVVDLIWFNLVFWLFQDMCHFFLIYVMKSSNGVFMLEMAVLAYVSAVSLPEIPVCPVIHVTSSILFWMRMAMSPGWVLFLTLFMALRKSLRIKKLVCGKVFITSIAFRISRASAENIEQSLRSLKDSIITISTPLHDFEASSSKIP</sequence>
<keyword evidence="1" id="KW-0812">Transmembrane</keyword>
<feature type="transmembrane region" description="Helical" evidence="1">
    <location>
        <begin position="116"/>
        <end position="135"/>
    </location>
</feature>
<feature type="transmembrane region" description="Helical" evidence="1">
    <location>
        <begin position="147"/>
        <end position="169"/>
    </location>
</feature>
<evidence type="ECO:0000313" key="3">
    <source>
        <dbReference type="EMBL" id="KAF0754586.1"/>
    </source>
</evidence>
<organism evidence="3 4">
    <name type="scientific">Aphis craccivora</name>
    <name type="common">Cowpea aphid</name>
    <dbReference type="NCBI Taxonomy" id="307492"/>
    <lineage>
        <taxon>Eukaryota</taxon>
        <taxon>Metazoa</taxon>
        <taxon>Ecdysozoa</taxon>
        <taxon>Arthropoda</taxon>
        <taxon>Hexapoda</taxon>
        <taxon>Insecta</taxon>
        <taxon>Pterygota</taxon>
        <taxon>Neoptera</taxon>
        <taxon>Paraneoptera</taxon>
        <taxon>Hemiptera</taxon>
        <taxon>Sternorrhyncha</taxon>
        <taxon>Aphidomorpha</taxon>
        <taxon>Aphidoidea</taxon>
        <taxon>Aphididae</taxon>
        <taxon>Aphidini</taxon>
        <taxon>Aphis</taxon>
        <taxon>Aphis</taxon>
    </lineage>
</organism>